<evidence type="ECO:0000313" key="1">
    <source>
        <dbReference type="EMBL" id="ETV78107.1"/>
    </source>
</evidence>
<organism evidence="1">
    <name type="scientific">Aphanomyces astaci</name>
    <name type="common">Crayfish plague agent</name>
    <dbReference type="NCBI Taxonomy" id="112090"/>
    <lineage>
        <taxon>Eukaryota</taxon>
        <taxon>Sar</taxon>
        <taxon>Stramenopiles</taxon>
        <taxon>Oomycota</taxon>
        <taxon>Saprolegniomycetes</taxon>
        <taxon>Saprolegniales</taxon>
        <taxon>Verrucalvaceae</taxon>
        <taxon>Aphanomyces</taxon>
    </lineage>
</organism>
<dbReference type="VEuPathDB" id="FungiDB:H257_08312"/>
<dbReference type="RefSeq" id="XP_009832444.1">
    <property type="nucleotide sequence ID" value="XM_009834142.1"/>
</dbReference>
<accession>W4GEJ9</accession>
<proteinExistence type="predicted"/>
<dbReference type="GeneID" id="20810308"/>
<reference evidence="1" key="1">
    <citation type="submission" date="2013-12" db="EMBL/GenBank/DDBJ databases">
        <title>The Genome Sequence of Aphanomyces astaci APO3.</title>
        <authorList>
            <consortium name="The Broad Institute Genomics Platform"/>
            <person name="Russ C."/>
            <person name="Tyler B."/>
            <person name="van West P."/>
            <person name="Dieguez-Uribeondo J."/>
            <person name="Young S.K."/>
            <person name="Zeng Q."/>
            <person name="Gargeya S."/>
            <person name="Fitzgerald M."/>
            <person name="Abouelleil A."/>
            <person name="Alvarado L."/>
            <person name="Chapman S.B."/>
            <person name="Gainer-Dewar J."/>
            <person name="Goldberg J."/>
            <person name="Griggs A."/>
            <person name="Gujja S."/>
            <person name="Hansen M."/>
            <person name="Howarth C."/>
            <person name="Imamovic A."/>
            <person name="Ireland A."/>
            <person name="Larimer J."/>
            <person name="McCowan C."/>
            <person name="Murphy C."/>
            <person name="Pearson M."/>
            <person name="Poon T.W."/>
            <person name="Priest M."/>
            <person name="Roberts A."/>
            <person name="Saif S."/>
            <person name="Shea T."/>
            <person name="Sykes S."/>
            <person name="Wortman J."/>
            <person name="Nusbaum C."/>
            <person name="Birren B."/>
        </authorList>
    </citation>
    <scope>NUCLEOTIDE SEQUENCE [LARGE SCALE GENOMIC DNA]</scope>
    <source>
        <strain evidence="1">APO3</strain>
    </source>
</reference>
<sequence>MSSPATPRPTNAIVLSWNDFLCPVEWLQRNVPPTSTTHSCLLQLDQRIIQLLLHASTIGLVFLFSPPQHQALIQLICAATTLTSAWHGQILQMICIQRLHVSASYGLVTVGGDELRGGCLVLAKNAPVVLPKVLRVVKTTDLTGGMPWILHSLVGVGRQLGSLFNTAALWTCPLKL</sequence>
<protein>
    <submittedName>
        <fullName evidence="1">Uncharacterized protein</fullName>
    </submittedName>
</protein>
<gene>
    <name evidence="1" type="ORF">H257_08312</name>
</gene>
<name>W4GEJ9_APHAT</name>
<dbReference type="OrthoDB" id="59818at2759"/>
<dbReference type="AlphaFoldDB" id="W4GEJ9"/>
<dbReference type="EMBL" id="KI913131">
    <property type="protein sequence ID" value="ETV78107.1"/>
    <property type="molecule type" value="Genomic_DNA"/>
</dbReference>